<dbReference type="Proteomes" id="UP000821845">
    <property type="component" value="Chromosome 11"/>
</dbReference>
<accession>A0ACB7T2T7</accession>
<proteinExistence type="predicted"/>
<evidence type="ECO:0000313" key="1">
    <source>
        <dbReference type="EMBL" id="KAH6941255.1"/>
    </source>
</evidence>
<reference evidence="1" key="1">
    <citation type="submission" date="2020-05" db="EMBL/GenBank/DDBJ databases">
        <title>Large-scale comparative analyses of tick genomes elucidate their genetic diversity and vector capacities.</title>
        <authorList>
            <person name="Jia N."/>
            <person name="Wang J."/>
            <person name="Shi W."/>
            <person name="Du L."/>
            <person name="Sun Y."/>
            <person name="Zhan W."/>
            <person name="Jiang J."/>
            <person name="Wang Q."/>
            <person name="Zhang B."/>
            <person name="Ji P."/>
            <person name="Sakyi L.B."/>
            <person name="Cui X."/>
            <person name="Yuan T."/>
            <person name="Jiang B."/>
            <person name="Yang W."/>
            <person name="Lam T.T.-Y."/>
            <person name="Chang Q."/>
            <person name="Ding S."/>
            <person name="Wang X."/>
            <person name="Zhu J."/>
            <person name="Ruan X."/>
            <person name="Zhao L."/>
            <person name="Wei J."/>
            <person name="Que T."/>
            <person name="Du C."/>
            <person name="Cheng J."/>
            <person name="Dai P."/>
            <person name="Han X."/>
            <person name="Huang E."/>
            <person name="Gao Y."/>
            <person name="Liu J."/>
            <person name="Shao H."/>
            <person name="Ye R."/>
            <person name="Li L."/>
            <person name="Wei W."/>
            <person name="Wang X."/>
            <person name="Wang C."/>
            <person name="Yang T."/>
            <person name="Huo Q."/>
            <person name="Li W."/>
            <person name="Guo W."/>
            <person name="Chen H."/>
            <person name="Zhou L."/>
            <person name="Ni X."/>
            <person name="Tian J."/>
            <person name="Zhou Y."/>
            <person name="Sheng Y."/>
            <person name="Liu T."/>
            <person name="Pan Y."/>
            <person name="Xia L."/>
            <person name="Li J."/>
            <person name="Zhao F."/>
            <person name="Cao W."/>
        </authorList>
    </citation>
    <scope>NUCLEOTIDE SEQUENCE</scope>
    <source>
        <strain evidence="1">Hyas-2018</strain>
    </source>
</reference>
<keyword evidence="2" id="KW-1185">Reference proteome</keyword>
<sequence length="149" mass="16715">MHTRAQRRFEPSPPARLGRVVLGVHRRLFSEPPDVLAEKARRDFQEGVLRLQRLHLGRERVYYLGLDGRNPILHSTAARQDSITRTICLRLNPLSDWHASMGVRGSMTPRRGTVCSSSLAPPVTELSDNEGWVTRSFEIEASEADAASS</sequence>
<protein>
    <submittedName>
        <fullName evidence="1">Uncharacterized protein</fullName>
    </submittedName>
</protein>
<organism evidence="1 2">
    <name type="scientific">Hyalomma asiaticum</name>
    <name type="common">Tick</name>
    <dbReference type="NCBI Taxonomy" id="266040"/>
    <lineage>
        <taxon>Eukaryota</taxon>
        <taxon>Metazoa</taxon>
        <taxon>Ecdysozoa</taxon>
        <taxon>Arthropoda</taxon>
        <taxon>Chelicerata</taxon>
        <taxon>Arachnida</taxon>
        <taxon>Acari</taxon>
        <taxon>Parasitiformes</taxon>
        <taxon>Ixodida</taxon>
        <taxon>Ixodoidea</taxon>
        <taxon>Ixodidae</taxon>
        <taxon>Hyalomminae</taxon>
        <taxon>Hyalomma</taxon>
    </lineage>
</organism>
<evidence type="ECO:0000313" key="2">
    <source>
        <dbReference type="Proteomes" id="UP000821845"/>
    </source>
</evidence>
<name>A0ACB7T2T7_HYAAI</name>
<dbReference type="EMBL" id="CM023491">
    <property type="protein sequence ID" value="KAH6941255.1"/>
    <property type="molecule type" value="Genomic_DNA"/>
</dbReference>
<comment type="caution">
    <text evidence="1">The sequence shown here is derived from an EMBL/GenBank/DDBJ whole genome shotgun (WGS) entry which is preliminary data.</text>
</comment>
<gene>
    <name evidence="1" type="ORF">HPB50_015352</name>
</gene>